<comment type="caution">
    <text evidence="3">The sequence shown here is derived from an EMBL/GenBank/DDBJ whole genome shotgun (WGS) entry which is preliminary data.</text>
</comment>
<dbReference type="EMBL" id="RKQG01000001">
    <property type="protein sequence ID" value="RPE37150.1"/>
    <property type="molecule type" value="Genomic_DNA"/>
</dbReference>
<name>A0A3N4SEU0_9ACTN</name>
<dbReference type="Gene3D" id="3.40.50.2300">
    <property type="match status" value="1"/>
</dbReference>
<proteinExistence type="predicted"/>
<protein>
    <recommendedName>
        <fullName evidence="2">Response regulatory domain-containing protein</fullName>
    </recommendedName>
</protein>
<reference evidence="3 4" key="1">
    <citation type="submission" date="2018-11" db="EMBL/GenBank/DDBJ databases">
        <title>Sequencing the genomes of 1000 actinobacteria strains.</title>
        <authorList>
            <person name="Klenk H.-P."/>
        </authorList>
    </citation>
    <scope>NUCLEOTIDE SEQUENCE [LARGE SCALE GENOMIC DNA]</scope>
    <source>
        <strain evidence="3 4">DSM 44781</strain>
    </source>
</reference>
<dbReference type="Proteomes" id="UP000266906">
    <property type="component" value="Unassembled WGS sequence"/>
</dbReference>
<dbReference type="SUPFAM" id="SSF52172">
    <property type="entry name" value="CheY-like"/>
    <property type="match status" value="1"/>
</dbReference>
<feature type="modified residue" description="4-aspartylphosphate" evidence="1">
    <location>
        <position position="32"/>
    </location>
</feature>
<keyword evidence="1" id="KW-0597">Phosphoprotein</keyword>
<keyword evidence="4" id="KW-1185">Reference proteome</keyword>
<sequence length="108" mass="11783">MHAMQSGLHVMVDVDDPAELPDPSQYELLILDLDRLDHPLDVIEQLAPQVKILALSISLEPADAANALRAGALGYMTKADRPEEFVSAIEAVRSGQLVTSRTLLHSTR</sequence>
<accession>A0A3N4SEU0</accession>
<feature type="domain" description="Response regulatory" evidence="2">
    <location>
        <begin position="1"/>
        <end position="93"/>
    </location>
</feature>
<evidence type="ECO:0000256" key="1">
    <source>
        <dbReference type="PROSITE-ProRule" id="PRU00169"/>
    </source>
</evidence>
<dbReference type="InterPro" id="IPR011006">
    <property type="entry name" value="CheY-like_superfamily"/>
</dbReference>
<dbReference type="PROSITE" id="PS50110">
    <property type="entry name" value="RESPONSE_REGULATORY"/>
    <property type="match status" value="1"/>
</dbReference>
<evidence type="ECO:0000259" key="2">
    <source>
        <dbReference type="PROSITE" id="PS50110"/>
    </source>
</evidence>
<evidence type="ECO:0000313" key="3">
    <source>
        <dbReference type="EMBL" id="RPE37150.1"/>
    </source>
</evidence>
<dbReference type="GO" id="GO:0000160">
    <property type="term" value="P:phosphorelay signal transduction system"/>
    <property type="evidence" value="ECO:0007669"/>
    <property type="project" value="InterPro"/>
</dbReference>
<dbReference type="InterPro" id="IPR001789">
    <property type="entry name" value="Sig_transdc_resp-reg_receiver"/>
</dbReference>
<gene>
    <name evidence="3" type="ORF">EDD38_5548</name>
</gene>
<dbReference type="AlphaFoldDB" id="A0A3N4SEU0"/>
<organism evidence="3 4">
    <name type="scientific">Kitasatospora cineracea</name>
    <dbReference type="NCBI Taxonomy" id="88074"/>
    <lineage>
        <taxon>Bacteria</taxon>
        <taxon>Bacillati</taxon>
        <taxon>Actinomycetota</taxon>
        <taxon>Actinomycetes</taxon>
        <taxon>Kitasatosporales</taxon>
        <taxon>Streptomycetaceae</taxon>
        <taxon>Kitasatospora</taxon>
    </lineage>
</organism>
<evidence type="ECO:0000313" key="4">
    <source>
        <dbReference type="Proteomes" id="UP000266906"/>
    </source>
</evidence>